<accession>A0A1N7FRD4</accession>
<keyword evidence="7 13" id="KW-0406">Ion transport</keyword>
<dbReference type="GO" id="GO:0045259">
    <property type="term" value="C:proton-transporting ATP synthase complex"/>
    <property type="evidence" value="ECO:0007669"/>
    <property type="project" value="UniProtKB-KW"/>
</dbReference>
<dbReference type="EMBL" id="FTNV01000001">
    <property type="protein sequence ID" value="SIS02805.1"/>
    <property type="molecule type" value="Genomic_DNA"/>
</dbReference>
<dbReference type="PANTHER" id="PTHR33445">
    <property type="entry name" value="ATP SYNTHASE SUBUNIT B', CHLOROPLASTIC"/>
    <property type="match status" value="1"/>
</dbReference>
<dbReference type="RefSeq" id="WP_076531986.1">
    <property type="nucleotide sequence ID" value="NZ_FOAC01000001.1"/>
</dbReference>
<reference evidence="15 16" key="1">
    <citation type="submission" date="2017-01" db="EMBL/GenBank/DDBJ databases">
        <authorList>
            <person name="Mah S.A."/>
            <person name="Swanson W.J."/>
            <person name="Moy G.W."/>
            <person name="Vacquier V.D."/>
        </authorList>
    </citation>
    <scope>NUCLEOTIDE SEQUENCE [LARGE SCALE GENOMIC DNA]</scope>
    <source>
        <strain evidence="15 16">DSM 29590</strain>
    </source>
</reference>
<dbReference type="PANTHER" id="PTHR33445:SF2">
    <property type="entry name" value="ATP SYNTHASE SUBUNIT B', CHLOROPLASTIC"/>
    <property type="match status" value="1"/>
</dbReference>
<comment type="subunit">
    <text evidence="13">F-type ATPases have 2 components, F(1) - the catalytic core - and F(0) - the membrane proton channel. F(1) has five subunits: alpha(3), beta(3), gamma(1), delta(1), epsilon(1). F(0) has three main subunits: a(1), b(2) and c(10-14). The alpha and beta chains form an alternating ring which encloses part of the gamma chain. F(1) is attached to F(0) by a central stalk formed by the gamma and epsilon chains, while a peripheral stalk is formed by the delta and b chains.</text>
</comment>
<evidence type="ECO:0000256" key="11">
    <source>
        <dbReference type="ARBA" id="ARBA00025614"/>
    </source>
</evidence>
<comment type="subcellular location">
    <subcellularLocation>
        <location evidence="13">Cell membrane</location>
        <topology evidence="13">Single-pass membrane protein</topology>
    </subcellularLocation>
    <subcellularLocation>
        <location evidence="12">Endomembrane system</location>
        <topology evidence="12">Single-pass membrane protein</topology>
    </subcellularLocation>
</comment>
<gene>
    <name evidence="13" type="primary">atpF</name>
    <name evidence="15" type="ORF">SAMN05421666_1292</name>
</gene>
<dbReference type="GO" id="GO:0012505">
    <property type="term" value="C:endomembrane system"/>
    <property type="evidence" value="ECO:0007669"/>
    <property type="project" value="UniProtKB-SubCell"/>
</dbReference>
<dbReference type="CDD" id="cd06503">
    <property type="entry name" value="ATP-synt_Fo_b"/>
    <property type="match status" value="1"/>
</dbReference>
<keyword evidence="13" id="KW-1003">Cell membrane</keyword>
<dbReference type="GO" id="GO:0005886">
    <property type="term" value="C:plasma membrane"/>
    <property type="evidence" value="ECO:0007669"/>
    <property type="project" value="UniProtKB-SubCell"/>
</dbReference>
<keyword evidence="9 13" id="KW-0066">ATP synthesis</keyword>
<evidence type="ECO:0000256" key="12">
    <source>
        <dbReference type="ARBA" id="ARBA00037847"/>
    </source>
</evidence>
<dbReference type="GO" id="GO:0046933">
    <property type="term" value="F:proton-transporting ATP synthase activity, rotational mechanism"/>
    <property type="evidence" value="ECO:0007669"/>
    <property type="project" value="UniProtKB-UniRule"/>
</dbReference>
<evidence type="ECO:0000313" key="16">
    <source>
        <dbReference type="Proteomes" id="UP000186019"/>
    </source>
</evidence>
<dbReference type="Proteomes" id="UP000186019">
    <property type="component" value="Unassembled WGS sequence"/>
</dbReference>
<keyword evidence="5 13" id="KW-0375">Hydrogen ion transport</keyword>
<comment type="similarity">
    <text evidence="1 13">Belongs to the ATPase B chain family.</text>
</comment>
<dbReference type="Pfam" id="PF00430">
    <property type="entry name" value="ATP-synt_B"/>
    <property type="match status" value="1"/>
</dbReference>
<evidence type="ECO:0000256" key="8">
    <source>
        <dbReference type="ARBA" id="ARBA00023136"/>
    </source>
</evidence>
<proteinExistence type="inferred from homology"/>
<evidence type="ECO:0000256" key="2">
    <source>
        <dbReference type="ARBA" id="ARBA00022448"/>
    </source>
</evidence>
<evidence type="ECO:0000256" key="1">
    <source>
        <dbReference type="ARBA" id="ARBA00005513"/>
    </source>
</evidence>
<organism evidence="15 16">
    <name type="scientific">Roseovarius nanhaiticus</name>
    <dbReference type="NCBI Taxonomy" id="573024"/>
    <lineage>
        <taxon>Bacteria</taxon>
        <taxon>Pseudomonadati</taxon>
        <taxon>Pseudomonadota</taxon>
        <taxon>Alphaproteobacteria</taxon>
        <taxon>Rhodobacterales</taxon>
        <taxon>Roseobacteraceae</taxon>
        <taxon>Roseovarius</taxon>
    </lineage>
</organism>
<evidence type="ECO:0000256" key="4">
    <source>
        <dbReference type="ARBA" id="ARBA00022692"/>
    </source>
</evidence>
<evidence type="ECO:0000313" key="15">
    <source>
        <dbReference type="EMBL" id="SIS02805.1"/>
    </source>
</evidence>
<dbReference type="AlphaFoldDB" id="A0A1N7FRD4"/>
<keyword evidence="8 13" id="KW-0472">Membrane</keyword>
<keyword evidence="3 13" id="KW-0138">CF(0)</keyword>
<name>A0A1N7FRD4_9RHOB</name>
<evidence type="ECO:0000256" key="14">
    <source>
        <dbReference type="SAM" id="Coils"/>
    </source>
</evidence>
<evidence type="ECO:0000256" key="6">
    <source>
        <dbReference type="ARBA" id="ARBA00022989"/>
    </source>
</evidence>
<sequence length="256" mass="28217">MSIDWITVAAQIANFLVLVWLLKRFLYRPILDGIDARETEITTRMQEAAVAKDEAARTKAEYKGRLEKLAAERQEAVAAARQAAEAERDALLAEARSRIDQEHRSLRTHLEEETTRFTAQMHGAGAEALLALTRKALEDLADETLEARMARHLARKIKTLAGDLRRARGQTAEAVVTSREDLPLDARDAIAAELKAVFPDVDAAFRTDAAQAPGLVLRIGGGQVAWTVDSYIDGLEALIQDKLAPGHKVKAQPHEQ</sequence>
<evidence type="ECO:0000256" key="3">
    <source>
        <dbReference type="ARBA" id="ARBA00022547"/>
    </source>
</evidence>
<feature type="coiled-coil region" evidence="14">
    <location>
        <begin position="52"/>
        <end position="89"/>
    </location>
</feature>
<dbReference type="HAMAP" id="MF_01398">
    <property type="entry name" value="ATP_synth_b_bprime"/>
    <property type="match status" value="1"/>
</dbReference>
<dbReference type="OrthoDB" id="466272at2"/>
<dbReference type="InterPro" id="IPR050059">
    <property type="entry name" value="ATP_synthase_B_chain"/>
</dbReference>
<protein>
    <recommendedName>
        <fullName evidence="13">ATP synthase subunit b</fullName>
    </recommendedName>
    <alternativeName>
        <fullName evidence="13">ATP synthase F(0) sector subunit b</fullName>
    </alternativeName>
    <alternativeName>
        <fullName evidence="13">ATPase subunit I</fullName>
    </alternativeName>
    <alternativeName>
        <fullName evidence="13">F-type ATPase subunit b</fullName>
        <shortName evidence="13">F-ATPase subunit b</shortName>
    </alternativeName>
</protein>
<evidence type="ECO:0000256" key="5">
    <source>
        <dbReference type="ARBA" id="ARBA00022781"/>
    </source>
</evidence>
<dbReference type="InterPro" id="IPR002146">
    <property type="entry name" value="ATP_synth_b/b'su_bac/chlpt"/>
</dbReference>
<keyword evidence="6 13" id="KW-1133">Transmembrane helix</keyword>
<keyword evidence="16" id="KW-1185">Reference proteome</keyword>
<dbReference type="STRING" id="573024.SAMN05216208_0844"/>
<keyword evidence="14" id="KW-0175">Coiled coil</keyword>
<keyword evidence="2 13" id="KW-0813">Transport</keyword>
<comment type="function">
    <text evidence="11">Component of the F(0) channel, it forms part of the peripheral stalk, linking F(1) to F(0). The b'-subunit is a diverged and duplicated form of b found in plants and photosynthetic bacteria.</text>
</comment>
<dbReference type="GO" id="GO:0046961">
    <property type="term" value="F:proton-transporting ATPase activity, rotational mechanism"/>
    <property type="evidence" value="ECO:0007669"/>
    <property type="project" value="TreeGrafter"/>
</dbReference>
<comment type="function">
    <text evidence="10 13">F(1)F(0) ATP synthase produces ATP from ADP in the presence of a proton or sodium gradient. F-type ATPases consist of two structural domains, F(1) containing the extramembraneous catalytic core and F(0) containing the membrane proton channel, linked together by a central stalk and a peripheral stalk. During catalysis, ATP synthesis in the catalytic domain of F(1) is coupled via a rotary mechanism of the central stalk subunits to proton translocation.</text>
</comment>
<evidence type="ECO:0000256" key="7">
    <source>
        <dbReference type="ARBA" id="ARBA00023065"/>
    </source>
</evidence>
<evidence type="ECO:0000256" key="9">
    <source>
        <dbReference type="ARBA" id="ARBA00023310"/>
    </source>
</evidence>
<evidence type="ECO:0000256" key="10">
    <source>
        <dbReference type="ARBA" id="ARBA00025198"/>
    </source>
</evidence>
<evidence type="ECO:0000256" key="13">
    <source>
        <dbReference type="HAMAP-Rule" id="MF_01398"/>
    </source>
</evidence>
<feature type="transmembrane region" description="Helical" evidence="13">
    <location>
        <begin position="6"/>
        <end position="22"/>
    </location>
</feature>
<keyword evidence="4 13" id="KW-0812">Transmembrane</keyword>